<name>A0A6M3LJQ0_9ZZZZ</name>
<reference evidence="1" key="1">
    <citation type="submission" date="2020-03" db="EMBL/GenBank/DDBJ databases">
        <title>The deep terrestrial virosphere.</title>
        <authorList>
            <person name="Holmfeldt K."/>
            <person name="Nilsson E."/>
            <person name="Simone D."/>
            <person name="Lopez-Fernandez M."/>
            <person name="Wu X."/>
            <person name="de Brujin I."/>
            <person name="Lundin D."/>
            <person name="Andersson A."/>
            <person name="Bertilsson S."/>
            <person name="Dopson M."/>
        </authorList>
    </citation>
    <scope>NUCLEOTIDE SEQUENCE</scope>
    <source>
        <strain evidence="1">MM415B03772</strain>
    </source>
</reference>
<gene>
    <name evidence="1" type="ORF">MM415B03772_0002</name>
</gene>
<organism evidence="1">
    <name type="scientific">viral metagenome</name>
    <dbReference type="NCBI Taxonomy" id="1070528"/>
    <lineage>
        <taxon>unclassified sequences</taxon>
        <taxon>metagenomes</taxon>
        <taxon>organismal metagenomes</taxon>
    </lineage>
</organism>
<accession>A0A6M3LJQ0</accession>
<dbReference type="Pfam" id="PF12691">
    <property type="entry name" value="Phage_tail_terminator_6"/>
    <property type="match status" value="1"/>
</dbReference>
<sequence length="127" mass="13850">MSLIVNIAKHIAASTAWIMDVSLFVGGDILASPATCVVVREVPGSNENWSGLQERAIQIVCQGLDYVTTEDSAEAIFTLFKHKAGFSGVNLVGEGILYCDAMLRPTLMDRDERGSFIFAMSFVMRKS</sequence>
<evidence type="ECO:0000313" key="1">
    <source>
        <dbReference type="EMBL" id="QJA94723.1"/>
    </source>
</evidence>
<protein>
    <recommendedName>
        <fullName evidence="2">Tail protein</fullName>
    </recommendedName>
</protein>
<dbReference type="AlphaFoldDB" id="A0A6M3LJQ0"/>
<dbReference type="InterPro" id="IPR024411">
    <property type="entry name" value="Tail_terminator_phage"/>
</dbReference>
<evidence type="ECO:0008006" key="2">
    <source>
        <dbReference type="Google" id="ProtNLM"/>
    </source>
</evidence>
<dbReference type="EMBL" id="MT143256">
    <property type="protein sequence ID" value="QJA94723.1"/>
    <property type="molecule type" value="Genomic_DNA"/>
</dbReference>
<proteinExistence type="predicted"/>